<feature type="compositionally biased region" description="Low complexity" evidence="1">
    <location>
        <begin position="440"/>
        <end position="461"/>
    </location>
</feature>
<feature type="compositionally biased region" description="Low complexity" evidence="1">
    <location>
        <begin position="410"/>
        <end position="422"/>
    </location>
</feature>
<dbReference type="EMBL" id="CP023778">
    <property type="protein sequence ID" value="ATL65744.1"/>
    <property type="molecule type" value="Genomic_DNA"/>
</dbReference>
<feature type="compositionally biased region" description="Gly residues" evidence="1">
    <location>
        <begin position="540"/>
        <end position="554"/>
    </location>
</feature>
<feature type="compositionally biased region" description="Pro residues" evidence="1">
    <location>
        <begin position="1610"/>
        <end position="1619"/>
    </location>
</feature>
<dbReference type="InterPro" id="IPR057746">
    <property type="entry name" value="CpnT-like_N"/>
</dbReference>
<evidence type="ECO:0000313" key="3">
    <source>
        <dbReference type="EMBL" id="ATL65744.1"/>
    </source>
</evidence>
<feature type="compositionally biased region" description="Polar residues" evidence="1">
    <location>
        <begin position="332"/>
        <end position="342"/>
    </location>
</feature>
<feature type="region of interest" description="Disordered" evidence="1">
    <location>
        <begin position="907"/>
        <end position="1005"/>
    </location>
</feature>
<proteinExistence type="predicted"/>
<feature type="compositionally biased region" description="Low complexity" evidence="1">
    <location>
        <begin position="490"/>
        <end position="508"/>
    </location>
</feature>
<name>A0A291RF31_9NOCA</name>
<evidence type="ECO:0000256" key="1">
    <source>
        <dbReference type="SAM" id="MobiDB-lite"/>
    </source>
</evidence>
<feature type="domain" description="Outer membrane channel protein CpnT-like N-terminal" evidence="2">
    <location>
        <begin position="9"/>
        <end position="148"/>
    </location>
</feature>
<dbReference type="Pfam" id="PF25547">
    <property type="entry name" value="WXG100_2"/>
    <property type="match status" value="1"/>
</dbReference>
<protein>
    <recommendedName>
        <fullName evidence="2">Outer membrane channel protein CpnT-like N-terminal domain-containing protein</fullName>
    </recommendedName>
</protein>
<feature type="region of interest" description="Disordered" evidence="1">
    <location>
        <begin position="1241"/>
        <end position="1317"/>
    </location>
</feature>
<feature type="compositionally biased region" description="Basic and acidic residues" evidence="1">
    <location>
        <begin position="1300"/>
        <end position="1312"/>
    </location>
</feature>
<dbReference type="Proteomes" id="UP000221961">
    <property type="component" value="Chromosome"/>
</dbReference>
<feature type="compositionally biased region" description="Polar residues" evidence="1">
    <location>
        <begin position="383"/>
        <end position="397"/>
    </location>
</feature>
<sequence>MSITSMWEWIPSWILEVLNFGSHYPEGDEDSLFALGDAWNKAGADIEQLIPHMRSVTDDTQKCYTGDGATAVQKQFATLYDGGDASMQKLAQGLKDLGHYTRNGGTQIESTKIQEAIFAGITAYTIISLIADFPWGELGVPIAAAAGREALTIAAEQGGRALAKEAAAVGMRTLLKQIAKQVVIAGLKGFGMGVAMDVGTQGIEMLEGHRDDGFSLSEAMQTGFEFGVGAMVGAPVGMGASKLLGDAVSPFMNKMISSVAGGAAGGVGMYGAGIAWQVGDQLAHGNFDWNKVDTTFDPQLLIAGAGMGGLHGLKEGIPDLVRGGVNGDSARTAVSTGDSTAVTRPEVTAGDATSAHPSIGDSSSVNGGSHPADTVPARASAPPETSTAPTDSHTAPSDSRAGVTDTQSRPETSTTPAASTTEGSRPAAVSDTGSRGGSESTPTSDRPTSTTPTGESGSRPTAPAADSSARPGGETGTRPASADTAASDRGTTAPADRGAGPAGDRSAGTPSDRSAGTPSDRGAGTPSDRGAGAPSDRGAGAPGDRGAGRAGASGTGASDPNAKVVAGQQDRPAAPARGGIEARPQTVDITPESRGAAPDARPAAQTGAPGDVAPGRAPADATPGRAPESTPGGRGPAGTEGQRPLAPYPDGRAAGEGGRPGAGDGTRPDTRAAQTQSTRGTGDGRREGADTPGAPGITPIDTRPADIRGGETRAGDGRPGEVRAGDGRAGDTRTGDRPGRDDHGTSGDGPADHRPGEGDVQSGGAVRPRDVLDTEAQDAWAEQAYDRFRLADNDVAHMADHLADVTRADGSTGFGHDEISRVKEHLFREEHPLTVYDENGKPVGTEMRRYDADADIAEAWMRLSSGRALPEDIVLLEHEIAEAKYYDEHPGASYRDAHVEANKTFDWESNIPGRTGENIEGWSSEHGHIPGVSEGVRDGAGSDVPVRRGGSSVESRTDDQQGEPHRQSGGREDRPAGDQGRREGDDHTPQGRNLDSGGDHSGVAGEHAPVTEVIDGAKSWIDDRPGDFRLDYSDSQLHEIVSEGRTLGLGDDTIQDFIKIGSRGDKPITADALIEQMHNWVDVQDRGYPFKFTGPEDFQNFRNDLVDGLREAGIPTDDIAIQGSSLRTPHANDVDLAVFVDQAHFDKMVVDHFDGKVKLKSGEKIPLGDLSHSQLVELSRNILADTNREVYNAHARTFANAIDEGIVNSKSKVSPGLKGVSKAIQEKYPHLNVESVSALVHDGPFDTKPAMRVPDRATGPETENLGGARESAPQPPKQSGGKFVPPDEEPRPTTPSGDHPAADEHGPAERSVESVVESAKSRIEANAKFRLEYSDAEMRSLVEEGRRLGIDDHTIEEFLKVGSRDAKRIGADELANQMHNYVEVVQERGYPYKFTDATDYENFRRDLIDGLERANIPTDDVVVQGSSLRTPRAGDVDLAVFVGRDEFNKMLIDRFDGRIKLKSADGPIDLKGRTPAELVDLAREIAANESGYNAQAKTFKNAVLNDIISSKLDISKPLKAVAKDMQRLHPDQNVESVSVLVRGGEFDTRPTMKVEHPDAPPRLEDSAGSAKSEAETKPAGRPEDSGRPRPKQSGGRYIPPDEESRGTPSPEVPDTPPDSIPTSEATGHGYRRATFDDLGYPDGEGVPPEELARYQQALTCTEIVPTEEVRLTQRSVSRTTSDGQPISRMAEHMAEDGWRGGPVHAVMDENGRITSLDNRRITAARMAGLTEIPTAIHEPTDRLADWPHEWDQARRERNPLGVDIRRLPDGTLRVGGDVGEIAYRRGQVAQTWGEIALFRAAEQRSLLPGDLGGSDQTPVYADKPAMPVEFTASPEDSTYLVAEVSKARPVADSILTDFKETIGDVTNRHGLQRDPLEMRGEDHRVKTADSLERKYGAEAKDGESVADFLGKVNDLVRFSVRLPEGEHYTRALEATLGQLEQRGYTVVDVKNFWQEGNRYYGMNTTLRAPDGRLFEVQFPTDAGWRANKLTHEFYEVFRRPEEPIERRVHAFLHILRINHELGLADQVPPGLERLWPSVDTSFAKWTRKNPFLWQRYSNWLTENGRDLPWITSQFGLDVSDILPDYPGTQ</sequence>
<feature type="compositionally biased region" description="Gly residues" evidence="1">
    <location>
        <begin position="654"/>
        <end position="664"/>
    </location>
</feature>
<feature type="region of interest" description="Disordered" evidence="1">
    <location>
        <begin position="1548"/>
        <end position="1646"/>
    </location>
</feature>
<dbReference type="KEGG" id="ntp:CRH09_05465"/>
<feature type="compositionally biased region" description="Basic and acidic residues" evidence="1">
    <location>
        <begin position="955"/>
        <end position="989"/>
    </location>
</feature>
<reference evidence="3 4" key="1">
    <citation type="submission" date="2017-10" db="EMBL/GenBank/DDBJ databases">
        <title>Comparative genomics between pathogenic Norcardia.</title>
        <authorList>
            <person name="Zeng L."/>
        </authorList>
    </citation>
    <scope>NUCLEOTIDE SEQUENCE [LARGE SCALE GENOMIC DNA]</scope>
    <source>
        <strain evidence="3 4">NC_YFY_NT001</strain>
    </source>
</reference>
<accession>A0A291RF31</accession>
<organism evidence="3 4">
    <name type="scientific">Nocardia terpenica</name>
    <dbReference type="NCBI Taxonomy" id="455432"/>
    <lineage>
        <taxon>Bacteria</taxon>
        <taxon>Bacillati</taxon>
        <taxon>Actinomycetota</taxon>
        <taxon>Actinomycetes</taxon>
        <taxon>Mycobacteriales</taxon>
        <taxon>Nocardiaceae</taxon>
        <taxon>Nocardia</taxon>
    </lineage>
</organism>
<feature type="compositionally biased region" description="Basic and acidic residues" evidence="1">
    <location>
        <begin position="1572"/>
        <end position="1587"/>
    </location>
</feature>
<feature type="compositionally biased region" description="Basic and acidic residues" evidence="1">
    <location>
        <begin position="703"/>
        <end position="757"/>
    </location>
</feature>
<feature type="region of interest" description="Disordered" evidence="1">
    <location>
        <begin position="328"/>
        <end position="772"/>
    </location>
</feature>
<dbReference type="GeneID" id="88356885"/>
<feature type="compositionally biased region" description="Basic and acidic residues" evidence="1">
    <location>
        <begin position="1548"/>
        <end position="1565"/>
    </location>
</feature>
<gene>
    <name evidence="3" type="ORF">CRH09_05465</name>
</gene>
<dbReference type="RefSeq" id="WP_098692996.1">
    <property type="nucleotide sequence ID" value="NZ_CP023778.1"/>
</dbReference>
<evidence type="ECO:0000313" key="4">
    <source>
        <dbReference type="Proteomes" id="UP000221961"/>
    </source>
</evidence>
<evidence type="ECO:0000259" key="2">
    <source>
        <dbReference type="Pfam" id="PF25547"/>
    </source>
</evidence>